<dbReference type="EMBL" id="SMYL01000003">
    <property type="protein sequence ID" value="TDK66378.1"/>
    <property type="molecule type" value="Genomic_DNA"/>
</dbReference>
<dbReference type="SMART" id="SM00448">
    <property type="entry name" value="REC"/>
    <property type="match status" value="1"/>
</dbReference>
<dbReference type="SUPFAM" id="SSF52172">
    <property type="entry name" value="CheY-like"/>
    <property type="match status" value="1"/>
</dbReference>
<keyword evidence="1 6" id="KW-0597">Phosphoprotein</keyword>
<dbReference type="RefSeq" id="WP_133327201.1">
    <property type="nucleotide sequence ID" value="NZ_SMYL01000003.1"/>
</dbReference>
<keyword evidence="3" id="KW-0805">Transcription regulation</keyword>
<dbReference type="InterPro" id="IPR036388">
    <property type="entry name" value="WH-like_DNA-bd_sf"/>
</dbReference>
<keyword evidence="5" id="KW-0804">Transcription</keyword>
<dbReference type="PROSITE" id="PS51755">
    <property type="entry name" value="OMPR_PHOB"/>
    <property type="match status" value="1"/>
</dbReference>
<organism evidence="10 11">
    <name type="scientific">Sapientia aquatica</name>
    <dbReference type="NCBI Taxonomy" id="1549640"/>
    <lineage>
        <taxon>Bacteria</taxon>
        <taxon>Pseudomonadati</taxon>
        <taxon>Pseudomonadota</taxon>
        <taxon>Betaproteobacteria</taxon>
        <taxon>Burkholderiales</taxon>
        <taxon>Oxalobacteraceae</taxon>
        <taxon>Sapientia</taxon>
    </lineage>
</organism>
<evidence type="ECO:0000256" key="4">
    <source>
        <dbReference type="ARBA" id="ARBA00023125"/>
    </source>
</evidence>
<evidence type="ECO:0000259" key="8">
    <source>
        <dbReference type="PROSITE" id="PS50110"/>
    </source>
</evidence>
<evidence type="ECO:0000256" key="5">
    <source>
        <dbReference type="ARBA" id="ARBA00023163"/>
    </source>
</evidence>
<name>A0A4R5W3Z9_9BURK</name>
<evidence type="ECO:0000259" key="9">
    <source>
        <dbReference type="PROSITE" id="PS51755"/>
    </source>
</evidence>
<dbReference type="Gene3D" id="3.40.50.2300">
    <property type="match status" value="1"/>
</dbReference>
<proteinExistence type="predicted"/>
<dbReference type="GO" id="GO:0006355">
    <property type="term" value="P:regulation of DNA-templated transcription"/>
    <property type="evidence" value="ECO:0007669"/>
    <property type="project" value="InterPro"/>
</dbReference>
<protein>
    <submittedName>
        <fullName evidence="10">Response regulator transcription factor</fullName>
    </submittedName>
</protein>
<dbReference type="Gene3D" id="1.10.10.10">
    <property type="entry name" value="Winged helix-like DNA-binding domain superfamily/Winged helix DNA-binding domain"/>
    <property type="match status" value="1"/>
</dbReference>
<dbReference type="PANTHER" id="PTHR48111:SF38">
    <property type="entry name" value="TWO-COMPONENT RESPONSE REGULATOR"/>
    <property type="match status" value="1"/>
</dbReference>
<dbReference type="CDD" id="cd00383">
    <property type="entry name" value="trans_reg_C"/>
    <property type="match status" value="1"/>
</dbReference>
<feature type="DNA-binding region" description="OmpR/PhoB-type" evidence="7">
    <location>
        <begin position="124"/>
        <end position="226"/>
    </location>
</feature>
<comment type="caution">
    <text evidence="10">The sequence shown here is derived from an EMBL/GenBank/DDBJ whole genome shotgun (WGS) entry which is preliminary data.</text>
</comment>
<dbReference type="GO" id="GO:0000976">
    <property type="term" value="F:transcription cis-regulatory region binding"/>
    <property type="evidence" value="ECO:0007669"/>
    <property type="project" value="TreeGrafter"/>
</dbReference>
<sequence>MKILVVEDELEIADVVLKALVEQGMAVSVCANGTSAYELAANQQFDCIILDIMLPGRDGISILKELRQNKILTPIILLTARNELGDRLDGLNFGADDYLAKPFFVEELIARIAALRRRISGESQQLLQVGTFVLDLVKHQIQIEQSVVALTTREFNLLECLMRSPGQIFTREQILDQVWGYDFDPSTNIVEVCIRRIRTKIASLSNVAAENSPIQSVRKAGYRFEEI</sequence>
<keyword evidence="4 7" id="KW-0238">DNA-binding</keyword>
<gene>
    <name evidence="10" type="ORF">E2I14_07845</name>
</gene>
<dbReference type="Pfam" id="PF00072">
    <property type="entry name" value="Response_reg"/>
    <property type="match status" value="1"/>
</dbReference>
<dbReference type="AlphaFoldDB" id="A0A4R5W3Z9"/>
<evidence type="ECO:0000313" key="10">
    <source>
        <dbReference type="EMBL" id="TDK66378.1"/>
    </source>
</evidence>
<dbReference type="FunFam" id="3.40.50.2300:FF:000001">
    <property type="entry name" value="DNA-binding response regulator PhoB"/>
    <property type="match status" value="1"/>
</dbReference>
<dbReference type="InterPro" id="IPR001867">
    <property type="entry name" value="OmpR/PhoB-type_DNA-bd"/>
</dbReference>
<feature type="domain" description="OmpR/PhoB-type" evidence="9">
    <location>
        <begin position="124"/>
        <end position="226"/>
    </location>
</feature>
<keyword evidence="11" id="KW-1185">Reference proteome</keyword>
<dbReference type="GO" id="GO:0032993">
    <property type="term" value="C:protein-DNA complex"/>
    <property type="evidence" value="ECO:0007669"/>
    <property type="project" value="TreeGrafter"/>
</dbReference>
<evidence type="ECO:0000256" key="2">
    <source>
        <dbReference type="ARBA" id="ARBA00023012"/>
    </source>
</evidence>
<feature type="domain" description="Response regulatory" evidence="8">
    <location>
        <begin position="2"/>
        <end position="116"/>
    </location>
</feature>
<dbReference type="PROSITE" id="PS50110">
    <property type="entry name" value="RESPONSE_REGULATORY"/>
    <property type="match status" value="1"/>
</dbReference>
<evidence type="ECO:0000256" key="7">
    <source>
        <dbReference type="PROSITE-ProRule" id="PRU01091"/>
    </source>
</evidence>
<evidence type="ECO:0000313" key="11">
    <source>
        <dbReference type="Proteomes" id="UP000294829"/>
    </source>
</evidence>
<dbReference type="InterPro" id="IPR011006">
    <property type="entry name" value="CheY-like_superfamily"/>
</dbReference>
<dbReference type="InterPro" id="IPR001789">
    <property type="entry name" value="Sig_transdc_resp-reg_receiver"/>
</dbReference>
<reference evidence="10 11" key="1">
    <citation type="submission" date="2019-03" db="EMBL/GenBank/DDBJ databases">
        <title>Sapientia aquatica gen. nov., sp. nov., isolated from a crater lake.</title>
        <authorList>
            <person name="Felfoldi T."/>
            <person name="Szabo A."/>
            <person name="Toth E."/>
            <person name="Schumann P."/>
            <person name="Keki Z."/>
            <person name="Marialigeti K."/>
            <person name="Mathe I."/>
        </authorList>
    </citation>
    <scope>NUCLEOTIDE SEQUENCE [LARGE SCALE GENOMIC DNA]</scope>
    <source>
        <strain evidence="10 11">SA-152</strain>
    </source>
</reference>
<keyword evidence="2" id="KW-0902">Two-component regulatory system</keyword>
<evidence type="ECO:0000256" key="3">
    <source>
        <dbReference type="ARBA" id="ARBA00023015"/>
    </source>
</evidence>
<dbReference type="Gene3D" id="6.10.250.690">
    <property type="match status" value="1"/>
</dbReference>
<dbReference type="SMART" id="SM00862">
    <property type="entry name" value="Trans_reg_C"/>
    <property type="match status" value="1"/>
</dbReference>
<dbReference type="PANTHER" id="PTHR48111">
    <property type="entry name" value="REGULATOR OF RPOS"/>
    <property type="match status" value="1"/>
</dbReference>
<evidence type="ECO:0000256" key="1">
    <source>
        <dbReference type="ARBA" id="ARBA00022553"/>
    </source>
</evidence>
<dbReference type="InterPro" id="IPR039420">
    <property type="entry name" value="WalR-like"/>
</dbReference>
<dbReference type="Pfam" id="PF00486">
    <property type="entry name" value="Trans_reg_C"/>
    <property type="match status" value="1"/>
</dbReference>
<evidence type="ECO:0000256" key="6">
    <source>
        <dbReference type="PROSITE-ProRule" id="PRU00169"/>
    </source>
</evidence>
<dbReference type="OrthoDB" id="9802426at2"/>
<dbReference type="Proteomes" id="UP000294829">
    <property type="component" value="Unassembled WGS sequence"/>
</dbReference>
<accession>A0A4R5W3Z9</accession>
<dbReference type="GO" id="GO:0000156">
    <property type="term" value="F:phosphorelay response regulator activity"/>
    <property type="evidence" value="ECO:0007669"/>
    <property type="project" value="TreeGrafter"/>
</dbReference>
<dbReference type="GO" id="GO:0005829">
    <property type="term" value="C:cytosol"/>
    <property type="evidence" value="ECO:0007669"/>
    <property type="project" value="TreeGrafter"/>
</dbReference>
<feature type="modified residue" description="4-aspartylphosphate" evidence="6">
    <location>
        <position position="51"/>
    </location>
</feature>